<reference evidence="9 10" key="1">
    <citation type="submission" date="2019-10" db="EMBL/GenBank/DDBJ databases">
        <title>Dictyobacter vulcani sp. nov., within the class Ktedonobacteria, isolated from soil of volcanic Mt. Zao.</title>
        <authorList>
            <person name="Zheng Y."/>
            <person name="Wang C.M."/>
            <person name="Sakai Y."/>
            <person name="Abe K."/>
            <person name="Yokota A."/>
            <person name="Yabe S."/>
        </authorList>
    </citation>
    <scope>NUCLEOTIDE SEQUENCE [LARGE SCALE GENOMIC DNA]</scope>
    <source>
        <strain evidence="9 10">W12</strain>
    </source>
</reference>
<dbReference type="GO" id="GO:0004674">
    <property type="term" value="F:protein serine/threonine kinase activity"/>
    <property type="evidence" value="ECO:0007669"/>
    <property type="project" value="UniProtKB-KW"/>
</dbReference>
<dbReference type="SUPFAM" id="SSF56112">
    <property type="entry name" value="Protein kinase-like (PK-like)"/>
    <property type="match status" value="1"/>
</dbReference>
<evidence type="ECO:0000256" key="6">
    <source>
        <dbReference type="PROSITE-ProRule" id="PRU10141"/>
    </source>
</evidence>
<dbReference type="PANTHER" id="PTHR24350">
    <property type="entry name" value="SERINE/THREONINE-PROTEIN KINASE IAL-RELATED"/>
    <property type="match status" value="1"/>
</dbReference>
<keyword evidence="1" id="KW-0723">Serine/threonine-protein kinase</keyword>
<evidence type="ECO:0000256" key="2">
    <source>
        <dbReference type="ARBA" id="ARBA00022679"/>
    </source>
</evidence>
<accession>A0A5J4KWH7</accession>
<comment type="caution">
    <text evidence="9">The sequence shown here is derived from an EMBL/GenBank/DDBJ whole genome shotgun (WGS) entry which is preliminary data.</text>
</comment>
<proteinExistence type="predicted"/>
<feature type="domain" description="Protein kinase" evidence="7">
    <location>
        <begin position="12"/>
        <end position="278"/>
    </location>
</feature>
<sequence>MVDHVGECIGSYQLIRLLGQGSFGNVYLGQHVYLDRQAAIKMQLPFSLSQDHQIFLTEARTIAKLDHPHIIHLLDFGVESHQGIPFLVMEYAPYGNLRQKYPSGSYLSLHEVVDCVKQIAAALQYAHDKGVIHRDVKPENVLIGQQEKIQLSDFGIAVVLRSSFEESEQTIGGTITYMAPEQLQGKPVAASDQYALAILTYELLVGTPPFTGTNFEVGSQHLFAPVPLLHEKNGQLSQGVNDVIQTALAKDPAQRFSSVEAFAQALEQAASTSVEVFYESQAQSDVVQKPASTFSNLLLPPPASVKRLTNWIELQVQRNFSGTHKLYCQYLSYQHRDLDVKGLGTQNVYTLALDQVFVELRIVPTPLHALSTNPLQIDNELQSGKMGIWDFLAASALSQQHFVLIGVPGSGKTTLLKYIVLALVGERKGNQQVALPPLLPLLLFLRDHVERIKLQPAQYSLEDAAADHHKKYWKQQMPDGWLHQRLQHGQCLILLDGLDEVADPAARTLVVDWVQQQMLVYGQNRFIITSRPFGYKSNPLTSVTVLEVNAFTQEQIEQFIQHWYQANEIMSAQRDDPGVRMKARSGADDLLGRLYDVPTLFALAVNPLLLTMVATVHRYRDTLPGKRVMLYYEICEVFLGKRQEAKGMKLDFTVAQKRQVLQSLAFAMMCQGLRDIHLQQASQIIAAPLAQISLKMQPAAFLRMIEDSSGLLLEREQDVYSFAHLTFQEYLASAYVKDEGLDHVLIEQRHSSWWHETIRLYCAQADATSLLTAFLSEQPVSISVLTLALECQQEALKVQPSVREQLDVLLDRGIEDGDPEQSRLVGSVLLTRRLLQMVHLHGETYIDTSFVMCGEYQLFLDEQEASGHNFHPDHWQVRRFLRGQGHVPLLGLRSSDALAFCDWLNEREHNSWSYRLPTLYESQMIVSNSMLTSQLAVHTGYWTASKQVLAPSTPAMLSAEEKRLLMVGIFDQDYARVQTLNQDLVQYLNVALESARTLASDYQLEAAQRILDTIIYVLEHDFPLKLLIDAARTFHLLRADSEQLTDSLLRVFTRASSLANVRDNGRAHERVRMAQRAWELSIALKHAILATYILASASSLSLEQIRPLDLDDFFALACTRNSVCNLDLGSAFATTLSFTNQYAGDFVRKNAHEKDRVHELVNELKNALEYILDRAHLFPETGDNAMLQQNDRILFRWYIRIIIQALTICVYNWWSRSTTSSTSLEKARTFMQAEKSSSQDSLGEEALHNYLDLYVTFALLEKRIQDHAEATEGLILVKERHKII</sequence>
<keyword evidence="2" id="KW-0808">Transferase</keyword>
<keyword evidence="10" id="KW-1185">Reference proteome</keyword>
<keyword evidence="3 6" id="KW-0547">Nucleotide-binding</keyword>
<dbReference type="PROSITE" id="PS50837">
    <property type="entry name" value="NACHT"/>
    <property type="match status" value="1"/>
</dbReference>
<gene>
    <name evidence="9" type="ORF">KDW_49930</name>
</gene>
<dbReference type="Proteomes" id="UP000326912">
    <property type="component" value="Unassembled WGS sequence"/>
</dbReference>
<dbReference type="SMART" id="SM00220">
    <property type="entry name" value="S_TKc"/>
    <property type="match status" value="1"/>
</dbReference>
<evidence type="ECO:0000256" key="5">
    <source>
        <dbReference type="ARBA" id="ARBA00022840"/>
    </source>
</evidence>
<dbReference type="Gene3D" id="1.10.510.10">
    <property type="entry name" value="Transferase(Phosphotransferase) domain 1"/>
    <property type="match status" value="1"/>
</dbReference>
<dbReference type="SUPFAM" id="SSF56436">
    <property type="entry name" value="C-type lectin-like"/>
    <property type="match status" value="1"/>
</dbReference>
<dbReference type="SUPFAM" id="SSF52540">
    <property type="entry name" value="P-loop containing nucleoside triphosphate hydrolases"/>
    <property type="match status" value="1"/>
</dbReference>
<organism evidence="9 10">
    <name type="scientific">Dictyobacter vulcani</name>
    <dbReference type="NCBI Taxonomy" id="2607529"/>
    <lineage>
        <taxon>Bacteria</taxon>
        <taxon>Bacillati</taxon>
        <taxon>Chloroflexota</taxon>
        <taxon>Ktedonobacteria</taxon>
        <taxon>Ktedonobacterales</taxon>
        <taxon>Dictyobacteraceae</taxon>
        <taxon>Dictyobacter</taxon>
    </lineage>
</organism>
<evidence type="ECO:0000256" key="4">
    <source>
        <dbReference type="ARBA" id="ARBA00022777"/>
    </source>
</evidence>
<dbReference type="PROSITE" id="PS00107">
    <property type="entry name" value="PROTEIN_KINASE_ATP"/>
    <property type="match status" value="1"/>
</dbReference>
<dbReference type="InterPro" id="IPR007111">
    <property type="entry name" value="NACHT_NTPase"/>
</dbReference>
<dbReference type="InterPro" id="IPR008271">
    <property type="entry name" value="Ser/Thr_kinase_AS"/>
</dbReference>
<dbReference type="CDD" id="cd14014">
    <property type="entry name" value="STKc_PknB_like"/>
    <property type="match status" value="1"/>
</dbReference>
<keyword evidence="4" id="KW-0418">Kinase</keyword>
<dbReference type="InterPro" id="IPR027417">
    <property type="entry name" value="P-loop_NTPase"/>
</dbReference>
<evidence type="ECO:0000259" key="7">
    <source>
        <dbReference type="PROSITE" id="PS50011"/>
    </source>
</evidence>
<dbReference type="Gene3D" id="3.40.50.300">
    <property type="entry name" value="P-loop containing nucleotide triphosphate hydrolases"/>
    <property type="match status" value="1"/>
</dbReference>
<dbReference type="EMBL" id="BKZW01000003">
    <property type="protein sequence ID" value="GER90831.1"/>
    <property type="molecule type" value="Genomic_DNA"/>
</dbReference>
<dbReference type="InterPro" id="IPR016187">
    <property type="entry name" value="CTDL_fold"/>
</dbReference>
<feature type="domain" description="NACHT" evidence="8">
    <location>
        <begin position="400"/>
        <end position="532"/>
    </location>
</feature>
<dbReference type="InterPro" id="IPR000719">
    <property type="entry name" value="Prot_kinase_dom"/>
</dbReference>
<evidence type="ECO:0000256" key="3">
    <source>
        <dbReference type="ARBA" id="ARBA00022741"/>
    </source>
</evidence>
<evidence type="ECO:0000313" key="9">
    <source>
        <dbReference type="EMBL" id="GER90831.1"/>
    </source>
</evidence>
<name>A0A5J4KWH7_9CHLR</name>
<keyword evidence="5 6" id="KW-0067">ATP-binding</keyword>
<evidence type="ECO:0000256" key="1">
    <source>
        <dbReference type="ARBA" id="ARBA00022527"/>
    </source>
</evidence>
<dbReference type="Pfam" id="PF05729">
    <property type="entry name" value="NACHT"/>
    <property type="match status" value="1"/>
</dbReference>
<dbReference type="GO" id="GO:0005524">
    <property type="term" value="F:ATP binding"/>
    <property type="evidence" value="ECO:0007669"/>
    <property type="project" value="UniProtKB-UniRule"/>
</dbReference>
<protein>
    <submittedName>
        <fullName evidence="9">Uncharacterized protein</fullName>
    </submittedName>
</protein>
<dbReference type="Pfam" id="PF00069">
    <property type="entry name" value="Pkinase"/>
    <property type="match status" value="1"/>
</dbReference>
<dbReference type="PROSITE" id="PS50011">
    <property type="entry name" value="PROTEIN_KINASE_DOM"/>
    <property type="match status" value="1"/>
</dbReference>
<dbReference type="RefSeq" id="WP_151758552.1">
    <property type="nucleotide sequence ID" value="NZ_BKZW01000003.1"/>
</dbReference>
<evidence type="ECO:0000259" key="8">
    <source>
        <dbReference type="PROSITE" id="PS50837"/>
    </source>
</evidence>
<dbReference type="InterPro" id="IPR030616">
    <property type="entry name" value="Aur-like"/>
</dbReference>
<evidence type="ECO:0000313" key="10">
    <source>
        <dbReference type="Proteomes" id="UP000326912"/>
    </source>
</evidence>
<feature type="binding site" evidence="6">
    <location>
        <position position="41"/>
    </location>
    <ligand>
        <name>ATP</name>
        <dbReference type="ChEBI" id="CHEBI:30616"/>
    </ligand>
</feature>
<dbReference type="PROSITE" id="PS00108">
    <property type="entry name" value="PROTEIN_KINASE_ST"/>
    <property type="match status" value="1"/>
</dbReference>
<dbReference type="InterPro" id="IPR011009">
    <property type="entry name" value="Kinase-like_dom_sf"/>
</dbReference>
<dbReference type="InterPro" id="IPR017441">
    <property type="entry name" value="Protein_kinase_ATP_BS"/>
</dbReference>